<dbReference type="EMBL" id="BHZD01000001">
    <property type="protein sequence ID" value="GCD41996.1"/>
    <property type="molecule type" value="Genomic_DNA"/>
</dbReference>
<dbReference type="InterPro" id="IPR025870">
    <property type="entry name" value="Glyoxalase-like_dom"/>
</dbReference>
<dbReference type="Proteomes" id="UP000286746">
    <property type="component" value="Unassembled WGS sequence"/>
</dbReference>
<sequence length="261" mass="27920">MTTTQPIRTPDLRPVEAPRFDHLLHCVPDVAAAVREYTAAGLPAHTNPVHEGFQNGAWRLDDRYVEILTVVDPQTYALSAFGRATAQWQSRIDALLAAGGGPLNFAVHVTDSAATAERLRRAGHGTDVHDFSFLEGRVTFQEVMLTGSGVPPWAPFFITVRTDPALRREHEASGRVDRGAFDLVGFLVETPDPHGAAAWLGALTGIPVDASGTVVPLEGGRVHFAAGPADRITTLLLAGDRPPHTEIAGLRVRGAEAPQSP</sequence>
<accession>A0A401VY71</accession>
<gene>
    <name evidence="2" type="ORF">GKJPGBOP_01654</name>
</gene>
<organism evidence="2 3">
    <name type="scientific">Streptomyces paromomycinus</name>
    <name type="common">Streptomyces rimosus subsp. paromomycinus</name>
    <dbReference type="NCBI Taxonomy" id="92743"/>
    <lineage>
        <taxon>Bacteria</taxon>
        <taxon>Bacillati</taxon>
        <taxon>Actinomycetota</taxon>
        <taxon>Actinomycetes</taxon>
        <taxon>Kitasatosporales</taxon>
        <taxon>Streptomycetaceae</taxon>
        <taxon>Streptomyces</taxon>
    </lineage>
</organism>
<dbReference type="AlphaFoldDB" id="A0A401VY71"/>
<dbReference type="RefSeq" id="WP_125053270.1">
    <property type="nucleotide sequence ID" value="NZ_BHZD01000001.1"/>
</dbReference>
<evidence type="ECO:0000313" key="2">
    <source>
        <dbReference type="EMBL" id="GCD41996.1"/>
    </source>
</evidence>
<dbReference type="Gene3D" id="3.10.180.10">
    <property type="entry name" value="2,3-Dihydroxybiphenyl 1,2-Dioxygenase, domain 1"/>
    <property type="match status" value="1"/>
</dbReference>
<keyword evidence="3" id="KW-1185">Reference proteome</keyword>
<name>A0A401VY71_STREY</name>
<dbReference type="SUPFAM" id="SSF54593">
    <property type="entry name" value="Glyoxalase/Bleomycin resistance protein/Dihydroxybiphenyl dioxygenase"/>
    <property type="match status" value="1"/>
</dbReference>
<evidence type="ECO:0000259" key="1">
    <source>
        <dbReference type="Pfam" id="PF13468"/>
    </source>
</evidence>
<evidence type="ECO:0000313" key="3">
    <source>
        <dbReference type="Proteomes" id="UP000286746"/>
    </source>
</evidence>
<protein>
    <recommendedName>
        <fullName evidence="1">Glyoxalase-like domain-containing protein</fullName>
    </recommendedName>
</protein>
<comment type="caution">
    <text evidence="2">The sequence shown here is derived from an EMBL/GenBank/DDBJ whole genome shotgun (WGS) entry which is preliminary data.</text>
</comment>
<feature type="domain" description="Glyoxalase-like" evidence="1">
    <location>
        <begin position="20"/>
        <end position="203"/>
    </location>
</feature>
<dbReference type="InterPro" id="IPR029068">
    <property type="entry name" value="Glyas_Bleomycin-R_OHBP_Dase"/>
</dbReference>
<reference evidence="2 3" key="1">
    <citation type="submission" date="2018-11" db="EMBL/GenBank/DDBJ databases">
        <title>Whole genome sequence of Streptomyces paromomycinus NBRC 15454(T).</title>
        <authorList>
            <person name="Komaki H."/>
            <person name="Tamura T."/>
        </authorList>
    </citation>
    <scope>NUCLEOTIDE SEQUENCE [LARGE SCALE GENOMIC DNA]</scope>
    <source>
        <strain evidence="2 3">NBRC 15454</strain>
    </source>
</reference>
<proteinExistence type="predicted"/>
<dbReference type="Pfam" id="PF13468">
    <property type="entry name" value="Glyoxalase_3"/>
    <property type="match status" value="1"/>
</dbReference>